<dbReference type="Pfam" id="PF02984">
    <property type="entry name" value="Cyclin_C"/>
    <property type="match status" value="1"/>
</dbReference>
<organism evidence="2">
    <name type="scientific">Tanacetum cinerariifolium</name>
    <name type="common">Dalmatian daisy</name>
    <name type="synonym">Chrysanthemum cinerariifolium</name>
    <dbReference type="NCBI Taxonomy" id="118510"/>
    <lineage>
        <taxon>Eukaryota</taxon>
        <taxon>Viridiplantae</taxon>
        <taxon>Streptophyta</taxon>
        <taxon>Embryophyta</taxon>
        <taxon>Tracheophyta</taxon>
        <taxon>Spermatophyta</taxon>
        <taxon>Magnoliopsida</taxon>
        <taxon>eudicotyledons</taxon>
        <taxon>Gunneridae</taxon>
        <taxon>Pentapetalae</taxon>
        <taxon>asterids</taxon>
        <taxon>campanulids</taxon>
        <taxon>Asterales</taxon>
        <taxon>Asteraceae</taxon>
        <taxon>Asteroideae</taxon>
        <taxon>Anthemideae</taxon>
        <taxon>Anthemidinae</taxon>
        <taxon>Tanacetum</taxon>
    </lineage>
</organism>
<evidence type="ECO:0000313" key="2">
    <source>
        <dbReference type="EMBL" id="GEU63761.1"/>
    </source>
</evidence>
<comment type="caution">
    <text evidence="2">The sequence shown here is derived from an EMBL/GenBank/DDBJ whole genome shotgun (WGS) entry which is preliminary data.</text>
</comment>
<dbReference type="Gene3D" id="1.10.472.10">
    <property type="entry name" value="Cyclin-like"/>
    <property type="match status" value="1"/>
</dbReference>
<dbReference type="InterPro" id="IPR004367">
    <property type="entry name" value="Cyclin_C-dom"/>
</dbReference>
<accession>A0A6L2LPN7</accession>
<name>A0A6L2LPN7_TANCI</name>
<reference evidence="2" key="1">
    <citation type="journal article" date="2019" name="Sci. Rep.">
        <title>Draft genome of Tanacetum cinerariifolium, the natural source of mosquito coil.</title>
        <authorList>
            <person name="Yamashiro T."/>
            <person name="Shiraishi A."/>
            <person name="Satake H."/>
            <person name="Nakayama K."/>
        </authorList>
    </citation>
    <scope>NUCLEOTIDE SEQUENCE</scope>
</reference>
<dbReference type="InterPro" id="IPR036915">
    <property type="entry name" value="Cyclin-like_sf"/>
</dbReference>
<proteinExistence type="predicted"/>
<evidence type="ECO:0000259" key="1">
    <source>
        <dbReference type="Pfam" id="PF02984"/>
    </source>
</evidence>
<sequence length="71" mass="8140">MLDQSHHPWNDTLEHYTSYKSPDLKKTVLALHGLHSHNSSSPLHAIRSKYKQDKFKCVADLPSAQLPETLF</sequence>
<feature type="domain" description="Cyclin C-terminal" evidence="1">
    <location>
        <begin position="5"/>
        <end position="63"/>
    </location>
</feature>
<dbReference type="AlphaFoldDB" id="A0A6L2LPN7"/>
<dbReference type="SUPFAM" id="SSF47954">
    <property type="entry name" value="Cyclin-like"/>
    <property type="match status" value="1"/>
</dbReference>
<dbReference type="EMBL" id="BKCJ010004905">
    <property type="protein sequence ID" value="GEU63761.1"/>
    <property type="molecule type" value="Genomic_DNA"/>
</dbReference>
<protein>
    <submittedName>
        <fullName evidence="2">Cyclin-A2-4</fullName>
    </submittedName>
</protein>
<gene>
    <name evidence="2" type="ORF">Tci_035739</name>
</gene>